<proteinExistence type="predicted"/>
<dbReference type="Gene3D" id="3.90.1150.10">
    <property type="entry name" value="Aspartate Aminotransferase, domain 1"/>
    <property type="match status" value="1"/>
</dbReference>
<evidence type="ECO:0008006" key="3">
    <source>
        <dbReference type="Google" id="ProtNLM"/>
    </source>
</evidence>
<dbReference type="Pfam" id="PF01041">
    <property type="entry name" value="DegT_DnrJ_EryC1"/>
    <property type="match status" value="1"/>
</dbReference>
<dbReference type="SUPFAM" id="SSF53383">
    <property type="entry name" value="PLP-dependent transferases"/>
    <property type="match status" value="1"/>
</dbReference>
<dbReference type="InterPro" id="IPR000653">
    <property type="entry name" value="DegT/StrS_aminotransferase"/>
</dbReference>
<keyword evidence="2" id="KW-1185">Reference proteome</keyword>
<dbReference type="Proteomes" id="UP000187209">
    <property type="component" value="Unassembled WGS sequence"/>
</dbReference>
<dbReference type="GO" id="GO:0000271">
    <property type="term" value="P:polysaccharide biosynthetic process"/>
    <property type="evidence" value="ECO:0007669"/>
    <property type="project" value="TreeGrafter"/>
</dbReference>
<dbReference type="Gene3D" id="3.40.640.10">
    <property type="entry name" value="Type I PLP-dependent aspartate aminotransferase-like (Major domain)"/>
    <property type="match status" value="1"/>
</dbReference>
<gene>
    <name evidence="1" type="ORF">SteCoe_16948</name>
</gene>
<protein>
    <recommendedName>
        <fullName evidence="3">DegT/DnrJ/EryC1/StrS aminotransferase family protein</fullName>
    </recommendedName>
</protein>
<dbReference type="InterPro" id="IPR015422">
    <property type="entry name" value="PyrdxlP-dep_Trfase_small"/>
</dbReference>
<evidence type="ECO:0000313" key="2">
    <source>
        <dbReference type="Proteomes" id="UP000187209"/>
    </source>
</evidence>
<dbReference type="EMBL" id="MPUH01000343">
    <property type="protein sequence ID" value="OMJ82350.1"/>
    <property type="molecule type" value="Genomic_DNA"/>
</dbReference>
<name>A0A1R2C046_9CILI</name>
<dbReference type="AlphaFoldDB" id="A0A1R2C046"/>
<comment type="caution">
    <text evidence="1">The sequence shown here is derived from an EMBL/GenBank/DDBJ whole genome shotgun (WGS) entry which is preliminary data.</text>
</comment>
<organism evidence="1 2">
    <name type="scientific">Stentor coeruleus</name>
    <dbReference type="NCBI Taxonomy" id="5963"/>
    <lineage>
        <taxon>Eukaryota</taxon>
        <taxon>Sar</taxon>
        <taxon>Alveolata</taxon>
        <taxon>Ciliophora</taxon>
        <taxon>Postciliodesmatophora</taxon>
        <taxon>Heterotrichea</taxon>
        <taxon>Heterotrichida</taxon>
        <taxon>Stentoridae</taxon>
        <taxon>Stentor</taxon>
    </lineage>
</organism>
<reference evidence="1 2" key="1">
    <citation type="submission" date="2016-11" db="EMBL/GenBank/DDBJ databases">
        <title>The macronuclear genome of Stentor coeruleus: a giant cell with tiny introns.</title>
        <authorList>
            <person name="Slabodnick M."/>
            <person name="Ruby J.G."/>
            <person name="Reiff S.B."/>
            <person name="Swart E.C."/>
            <person name="Gosai S."/>
            <person name="Prabakaran S."/>
            <person name="Witkowska E."/>
            <person name="Larue G.E."/>
            <person name="Fisher S."/>
            <person name="Freeman R.M."/>
            <person name="Gunawardena J."/>
            <person name="Chu W."/>
            <person name="Stover N.A."/>
            <person name="Gregory B.D."/>
            <person name="Nowacki M."/>
            <person name="Derisi J."/>
            <person name="Roy S.W."/>
            <person name="Marshall W.F."/>
            <person name="Sood P."/>
        </authorList>
    </citation>
    <scope>NUCLEOTIDE SEQUENCE [LARGE SCALE GENOMIC DNA]</scope>
    <source>
        <strain evidence="1">WM001</strain>
    </source>
</reference>
<dbReference type="InterPro" id="IPR015424">
    <property type="entry name" value="PyrdxlP-dep_Trfase"/>
</dbReference>
<dbReference type="GO" id="GO:0008483">
    <property type="term" value="F:transaminase activity"/>
    <property type="evidence" value="ECO:0007669"/>
    <property type="project" value="TreeGrafter"/>
</dbReference>
<evidence type="ECO:0000313" key="1">
    <source>
        <dbReference type="EMBL" id="OMJ82350.1"/>
    </source>
</evidence>
<dbReference type="PANTHER" id="PTHR30244:SF34">
    <property type="entry name" value="DTDP-4-AMINO-4,6-DIDEOXYGALACTOSE TRANSAMINASE"/>
    <property type="match status" value="1"/>
</dbReference>
<dbReference type="OrthoDB" id="283814at2759"/>
<sequence length="412" mass="46435">MLRKVYPYACLNIDITWSQWFKALRKAIYTTENRAELSRKISGLFSNQDNVIVTVCIRTAFDLYLSALDLPKGSEVVITSINIPEMTRILRKHCLIPVPVDIHVDSMITPSDRLEKAITAKTKLIIIAMLYGVTYDLTDISNIAKKHNLPLFEDCSECYSGNNFRGSPLADVTVLSFGPIKTATAFGGGVVIVRDSKLLGKMQALHASYQVQPNSVYLIKVLRYSLGKIALNSTAFNYTARLLLLQLNIEYKKFVVKLMRGFPPSTGLEIYHFQPCAGLLSFLYWRLENVNENDLISSMKKVHVGTKILTDGGVLVPGYKSDRKMFWLYPVIVDDATKAYSKLNNAGIDAYRGISQLNKIDPPVGSSYTPIEETNKMFANLLYFPLHKDVPEKYIREICMKAVELLKPEPKL</sequence>
<dbReference type="PANTHER" id="PTHR30244">
    <property type="entry name" value="TRANSAMINASE"/>
    <property type="match status" value="1"/>
</dbReference>
<accession>A0A1R2C046</accession>
<dbReference type="InterPro" id="IPR015421">
    <property type="entry name" value="PyrdxlP-dep_Trfase_major"/>
</dbReference>
<dbReference type="GO" id="GO:0030170">
    <property type="term" value="F:pyridoxal phosphate binding"/>
    <property type="evidence" value="ECO:0007669"/>
    <property type="project" value="TreeGrafter"/>
</dbReference>